<dbReference type="OrthoDB" id="9776525at2"/>
<feature type="transmembrane region" description="Helical" evidence="1">
    <location>
        <begin position="100"/>
        <end position="123"/>
    </location>
</feature>
<evidence type="ECO:0000313" key="2">
    <source>
        <dbReference type="EMBL" id="QBD75893.1"/>
    </source>
</evidence>
<dbReference type="CDD" id="cd21807">
    <property type="entry name" value="ABC-2_lan_permease_MutE_EpiE-like"/>
    <property type="match status" value="1"/>
</dbReference>
<dbReference type="EMBL" id="CP035758">
    <property type="protein sequence ID" value="QBD75893.1"/>
    <property type="molecule type" value="Genomic_DNA"/>
</dbReference>
<name>A0A4P6JLE2_KTERU</name>
<dbReference type="Pfam" id="PF12730">
    <property type="entry name" value="ABC2_membrane_4"/>
    <property type="match status" value="1"/>
</dbReference>
<reference evidence="2 3" key="1">
    <citation type="submission" date="2019-01" db="EMBL/GenBank/DDBJ databases">
        <title>Ktedonosporobacter rubrisoli SCAWS-G2.</title>
        <authorList>
            <person name="Huang Y."/>
            <person name="Yan B."/>
        </authorList>
    </citation>
    <scope>NUCLEOTIDE SEQUENCE [LARGE SCALE GENOMIC DNA]</scope>
    <source>
        <strain evidence="2 3">SCAWS-G2</strain>
    </source>
</reference>
<dbReference type="Proteomes" id="UP000290365">
    <property type="component" value="Chromosome"/>
</dbReference>
<evidence type="ECO:0000256" key="1">
    <source>
        <dbReference type="SAM" id="Phobius"/>
    </source>
</evidence>
<accession>A0A4P6JLE2</accession>
<keyword evidence="3" id="KW-1185">Reference proteome</keyword>
<feature type="transmembrane region" description="Helical" evidence="1">
    <location>
        <begin position="143"/>
        <end position="172"/>
    </location>
</feature>
<gene>
    <name evidence="2" type="ORF">EPA93_07675</name>
</gene>
<feature type="transmembrane region" description="Helical" evidence="1">
    <location>
        <begin position="17"/>
        <end position="38"/>
    </location>
</feature>
<evidence type="ECO:0000313" key="3">
    <source>
        <dbReference type="Proteomes" id="UP000290365"/>
    </source>
</evidence>
<dbReference type="AlphaFoldDB" id="A0A4P6JLE2"/>
<sequence>MLGVVLSEWLRLKRTSAFWLVGILPLSLVLLSFVLRFLSSNVDTWNIYIWTTFNWWSLFWLPLGIALLAAQTTVLEARAGSWKALRARAIKPAWLYAGKLCVLVVHTFISALLLLLLCLLVGAPTLHSAIPWQALLGGSLLTWIAALPLVALMLLCGTLGGYAMTALITLIFSMIGAMAAEQSYWFLVPWAWPLRVAIPLVGVHPNGIPLEKTDPLWHLPILPIIALALLCFVLFAALGMLWFERREVR</sequence>
<dbReference type="RefSeq" id="WP_129886490.1">
    <property type="nucleotide sequence ID" value="NZ_CP035758.1"/>
</dbReference>
<protein>
    <submittedName>
        <fullName evidence="2">Lantibiotic immunity ABC transporter MutE/EpiE family permease subunit</fullName>
    </submittedName>
</protein>
<dbReference type="KEGG" id="kbs:EPA93_07675"/>
<organism evidence="2 3">
    <name type="scientific">Ktedonosporobacter rubrisoli</name>
    <dbReference type="NCBI Taxonomy" id="2509675"/>
    <lineage>
        <taxon>Bacteria</taxon>
        <taxon>Bacillati</taxon>
        <taxon>Chloroflexota</taxon>
        <taxon>Ktedonobacteria</taxon>
        <taxon>Ktedonobacterales</taxon>
        <taxon>Ktedonosporobacteraceae</taxon>
        <taxon>Ktedonosporobacter</taxon>
    </lineage>
</organism>
<keyword evidence="1" id="KW-0812">Transmembrane</keyword>
<feature type="transmembrane region" description="Helical" evidence="1">
    <location>
        <begin position="221"/>
        <end position="243"/>
    </location>
</feature>
<dbReference type="InterPro" id="IPR021205">
    <property type="entry name" value="Lanti_perm_SpaE/MutE/EpiE-like"/>
</dbReference>
<keyword evidence="1" id="KW-0472">Membrane</keyword>
<keyword evidence="1" id="KW-1133">Transmembrane helix</keyword>
<feature type="transmembrane region" description="Helical" evidence="1">
    <location>
        <begin position="58"/>
        <end position="79"/>
    </location>
</feature>
<dbReference type="NCBIfam" id="TIGR03732">
    <property type="entry name" value="lanti_perm_MutE"/>
    <property type="match status" value="1"/>
</dbReference>
<proteinExistence type="predicted"/>